<feature type="domain" description="Cyclin-like" evidence="5">
    <location>
        <begin position="365"/>
        <end position="446"/>
    </location>
</feature>
<sequence length="555" mass="62177">MSIAVVMDPERIVFVINESERLTMCKTFTKSWFSHPLSWIVIFCIGLMITTFPILALILFFLNPYGPMYFSSIWAFAFQPYGLTTLVFLATVETIMFWIHVVMVFVVGQACMMGVMCLNVWLQEIKSRIYIVTGSPVRRKIQLIKITSWLLDSGQNSKWLGDSISYLKTKGIRWVNMNLRMTLGNVLRIFMEPPVQAFELTNLVLAFAVLIVGLILAGIGFYLEKQSREYTHAITARRSNNNKIPGQGRLCKLTISMKNLDLGCRFHPGGQLIEDFRPGGRISQKCGLIMDGRDIDVGSESQTVGTGQVPGDPEPPSRLGEAEDPLSTGSDLSTTIAQDSTNKLNKVPKKGSSASVDRVLGNAFKRLPTIADRVHLSKNVVDRAKQILTDLHEKQILKYRSKEAIATASLYWACRQENNPRTFNEICEATQESKKEIRRCCKLILNILNIGINPITVEDFMPRFCTSLELPPEIQNAATEIARNAVNMHLVLGRSPISVTAAAIYMASKASSIQKTKKEIADVARVAVATLGQVYKLMERRAEELLPRNFDFSSH</sequence>
<dbReference type="InterPro" id="IPR000812">
    <property type="entry name" value="TFIIB"/>
</dbReference>
<dbReference type="GO" id="GO:0017025">
    <property type="term" value="F:TBP-class protein binding"/>
    <property type="evidence" value="ECO:0007669"/>
    <property type="project" value="InterPro"/>
</dbReference>
<dbReference type="InterPro" id="IPR013763">
    <property type="entry name" value="Cyclin-like_dom"/>
</dbReference>
<feature type="domain" description="Cyclin-like" evidence="5">
    <location>
        <begin position="459"/>
        <end position="540"/>
    </location>
</feature>
<keyword evidence="7" id="KW-1185">Reference proteome</keyword>
<dbReference type="GO" id="GO:0005634">
    <property type="term" value="C:nucleus"/>
    <property type="evidence" value="ECO:0007669"/>
    <property type="project" value="TreeGrafter"/>
</dbReference>
<proteinExistence type="predicted"/>
<dbReference type="GO" id="GO:0016251">
    <property type="term" value="F:RNA polymerase II general transcription initiation factor activity"/>
    <property type="evidence" value="ECO:0007669"/>
    <property type="project" value="TreeGrafter"/>
</dbReference>
<comment type="caution">
    <text evidence="6">The sequence shown here is derived from an EMBL/GenBank/DDBJ whole genome shotgun (WGS) entry which is preliminary data.</text>
</comment>
<keyword evidence="4" id="KW-1133">Transmembrane helix</keyword>
<dbReference type="EMBL" id="CAJVCH010410360">
    <property type="protein sequence ID" value="CAG7818058.1"/>
    <property type="molecule type" value="Genomic_DNA"/>
</dbReference>
<feature type="transmembrane region" description="Helical" evidence="4">
    <location>
        <begin position="37"/>
        <end position="62"/>
    </location>
</feature>
<keyword evidence="4" id="KW-0472">Membrane</keyword>
<dbReference type="InterPro" id="IPR013150">
    <property type="entry name" value="TFIIB_cyclin"/>
</dbReference>
<feature type="transmembrane region" description="Helical" evidence="4">
    <location>
        <begin position="203"/>
        <end position="223"/>
    </location>
</feature>
<evidence type="ECO:0000313" key="6">
    <source>
        <dbReference type="EMBL" id="CAG7818058.1"/>
    </source>
</evidence>
<dbReference type="Pfam" id="PF00382">
    <property type="entry name" value="TFIIB"/>
    <property type="match status" value="2"/>
</dbReference>
<dbReference type="OrthoDB" id="6355574at2759"/>
<organism evidence="6 7">
    <name type="scientific">Allacma fusca</name>
    <dbReference type="NCBI Taxonomy" id="39272"/>
    <lineage>
        <taxon>Eukaryota</taxon>
        <taxon>Metazoa</taxon>
        <taxon>Ecdysozoa</taxon>
        <taxon>Arthropoda</taxon>
        <taxon>Hexapoda</taxon>
        <taxon>Collembola</taxon>
        <taxon>Symphypleona</taxon>
        <taxon>Sminthuridae</taxon>
        <taxon>Allacma</taxon>
    </lineage>
</organism>
<evidence type="ECO:0000256" key="1">
    <source>
        <dbReference type="ARBA" id="ARBA00023015"/>
    </source>
</evidence>
<feature type="compositionally biased region" description="Polar residues" evidence="3">
    <location>
        <begin position="327"/>
        <end position="344"/>
    </location>
</feature>
<keyword evidence="1" id="KW-0805">Transcription regulation</keyword>
<dbReference type="CDD" id="cd20551">
    <property type="entry name" value="CYCLIN_TFIIB_rpt1"/>
    <property type="match status" value="1"/>
</dbReference>
<feature type="transmembrane region" description="Helical" evidence="4">
    <location>
        <begin position="97"/>
        <end position="122"/>
    </location>
</feature>
<keyword evidence="2" id="KW-0804">Transcription</keyword>
<evidence type="ECO:0000256" key="4">
    <source>
        <dbReference type="SAM" id="Phobius"/>
    </source>
</evidence>
<evidence type="ECO:0000256" key="2">
    <source>
        <dbReference type="ARBA" id="ARBA00023163"/>
    </source>
</evidence>
<evidence type="ECO:0000313" key="7">
    <source>
        <dbReference type="Proteomes" id="UP000708208"/>
    </source>
</evidence>
<feature type="transmembrane region" description="Helical" evidence="4">
    <location>
        <begin position="69"/>
        <end position="91"/>
    </location>
</feature>
<dbReference type="SMART" id="SM00385">
    <property type="entry name" value="CYCLIN"/>
    <property type="match status" value="2"/>
</dbReference>
<dbReference type="Proteomes" id="UP000708208">
    <property type="component" value="Unassembled WGS sequence"/>
</dbReference>
<evidence type="ECO:0000259" key="5">
    <source>
        <dbReference type="SMART" id="SM00385"/>
    </source>
</evidence>
<dbReference type="GO" id="GO:0070897">
    <property type="term" value="P:transcription preinitiation complex assembly"/>
    <property type="evidence" value="ECO:0007669"/>
    <property type="project" value="InterPro"/>
</dbReference>
<dbReference type="AlphaFoldDB" id="A0A8J2L938"/>
<name>A0A8J2L938_9HEXA</name>
<gene>
    <name evidence="6" type="ORF">AFUS01_LOCUS28591</name>
</gene>
<dbReference type="PANTHER" id="PTHR11618:SF13">
    <property type="entry name" value="TRANSCRIPTION INITIATION FACTOR IIB"/>
    <property type="match status" value="1"/>
</dbReference>
<keyword evidence="4" id="KW-0812">Transmembrane</keyword>
<accession>A0A8J2L938</accession>
<reference evidence="6" key="1">
    <citation type="submission" date="2021-06" db="EMBL/GenBank/DDBJ databases">
        <authorList>
            <person name="Hodson N. C."/>
            <person name="Mongue J. A."/>
            <person name="Jaron S. K."/>
        </authorList>
    </citation>
    <scope>NUCLEOTIDE SEQUENCE</scope>
</reference>
<protein>
    <recommendedName>
        <fullName evidence="5">Cyclin-like domain-containing protein</fullName>
    </recommendedName>
</protein>
<feature type="region of interest" description="Disordered" evidence="3">
    <location>
        <begin position="299"/>
        <end position="351"/>
    </location>
</feature>
<dbReference type="GO" id="GO:0097550">
    <property type="term" value="C:transcription preinitiation complex"/>
    <property type="evidence" value="ECO:0007669"/>
    <property type="project" value="TreeGrafter"/>
</dbReference>
<dbReference type="PANTHER" id="PTHR11618">
    <property type="entry name" value="TRANSCRIPTION INITIATION FACTOR IIB-RELATED"/>
    <property type="match status" value="1"/>
</dbReference>
<dbReference type="GO" id="GO:0006367">
    <property type="term" value="P:transcription initiation at RNA polymerase II promoter"/>
    <property type="evidence" value="ECO:0007669"/>
    <property type="project" value="TreeGrafter"/>
</dbReference>
<evidence type="ECO:0000256" key="3">
    <source>
        <dbReference type="SAM" id="MobiDB-lite"/>
    </source>
</evidence>